<evidence type="ECO:0000313" key="1">
    <source>
        <dbReference type="EMBL" id="KUM25887.1"/>
    </source>
</evidence>
<dbReference type="AlphaFoldDB" id="A0A101KRZ8"/>
<dbReference type="EMBL" id="LPWA01000111">
    <property type="protein sequence ID" value="KUM25887.1"/>
    <property type="molecule type" value="Genomic_DNA"/>
</dbReference>
<gene>
    <name evidence="1" type="ORF">AU467_23810</name>
</gene>
<organism evidence="1 2">
    <name type="scientific">Rhizobium loti</name>
    <name type="common">Mesorhizobium loti</name>
    <dbReference type="NCBI Taxonomy" id="381"/>
    <lineage>
        <taxon>Bacteria</taxon>
        <taxon>Pseudomonadati</taxon>
        <taxon>Pseudomonadota</taxon>
        <taxon>Alphaproteobacteria</taxon>
        <taxon>Hyphomicrobiales</taxon>
        <taxon>Phyllobacteriaceae</taxon>
        <taxon>Mesorhizobium</taxon>
    </lineage>
</organism>
<accession>A0A101KRZ8</accession>
<proteinExistence type="predicted"/>
<reference evidence="1 2" key="1">
    <citation type="submission" date="2015-12" db="EMBL/GenBank/DDBJ databases">
        <title>Draft genome sequence of Mesorhizobium sp. UFLA 01-765, a multitolerant efficient symbiont and plant-growth promoting strain isolated from Zn-mining soil using Leucaena leucocephala as a trap plant.</title>
        <authorList>
            <person name="Rangel W.M."/>
            <person name="Thijs S."/>
            <person name="Longatti S.M."/>
            <person name="Moreira F.M."/>
            <person name="Weyens N."/>
            <person name="Vangronsveld J."/>
            <person name="Van Hamme J.D."/>
            <person name="Bottos E.M."/>
            <person name="Rineau F."/>
        </authorList>
    </citation>
    <scope>NUCLEOTIDE SEQUENCE [LARGE SCALE GENOMIC DNA]</scope>
    <source>
        <strain evidence="1 2">UFLA 01-765</strain>
    </source>
</reference>
<dbReference type="Proteomes" id="UP000053176">
    <property type="component" value="Unassembled WGS sequence"/>
</dbReference>
<evidence type="ECO:0000313" key="2">
    <source>
        <dbReference type="Proteomes" id="UP000053176"/>
    </source>
</evidence>
<comment type="caution">
    <text evidence="1">The sequence shown here is derived from an EMBL/GenBank/DDBJ whole genome shotgun (WGS) entry which is preliminary data.</text>
</comment>
<name>A0A101KRZ8_RHILI</name>
<protein>
    <submittedName>
        <fullName evidence="1">Uncharacterized protein</fullName>
    </submittedName>
</protein>
<sequence length="71" mass="7936">MHDHEFVASKSCDKVVGTNEFSEVGCNRVQHCVADVVTKGIIHLFESVDIKKVHCKALLLPTQSQARLQLF</sequence>